<dbReference type="InterPro" id="IPR001789">
    <property type="entry name" value="Sig_transdc_resp-reg_receiver"/>
</dbReference>
<name>A0A0U3SYM9_9BACT</name>
<sequence>MHVQQPTQANMPNALVVDDDPSTLVLLARLLEQRGFSTRTAGSLAEARDSLEPSPDVCMLDLRLPDGEGIELLHEGLAERSDVIVMTGYGTVESSVQAMRRGASDYLTKPLTGTALDRVLTRFSETRRGDLSHGRASPIIGESPQIKQLQRTLTRVGPSDATVLIIGESGTGKELIAARLHELSARARGRYLALNCGAVSPNLIESELFGHEKGSFTGASRQHAGYFERAHGGTLFLDEITEMPMDLQVRLLRVLEYKCVSRVGSSESLPVNVRVIAATNRDPREAVQQRKLREDLLYRLQVVPIEVPPLRARAGDARLLANHFLAELNRTANMSKTFSEDTLERIARHEWPGNVRELSNVVQRAFIMAEGRVITDPGILSSHSATLNREPPIEVRVGDSLADVEQRLILHTVSRCRTQEEAARTLGVSNKTLYNKLRLYEAQRRAASDASIPGSDHRPFPSTQY</sequence>
<evidence type="ECO:0000256" key="5">
    <source>
        <dbReference type="ARBA" id="ARBA00023163"/>
    </source>
</evidence>
<dbReference type="InterPro" id="IPR003593">
    <property type="entry name" value="AAA+_ATPase"/>
</dbReference>
<feature type="domain" description="Response regulatory" evidence="8">
    <location>
        <begin position="13"/>
        <end position="124"/>
    </location>
</feature>
<organism evidence="9">
    <name type="scientific">uncultured bacterium 5</name>
    <dbReference type="NCBI Taxonomy" id="1748277"/>
    <lineage>
        <taxon>Bacteria</taxon>
        <taxon>environmental samples</taxon>
    </lineage>
</organism>
<feature type="modified residue" description="4-aspartylphosphate" evidence="6">
    <location>
        <position position="61"/>
    </location>
</feature>
<evidence type="ECO:0000259" key="8">
    <source>
        <dbReference type="PROSITE" id="PS50110"/>
    </source>
</evidence>
<dbReference type="InterPro" id="IPR011006">
    <property type="entry name" value="CheY-like_superfamily"/>
</dbReference>
<feature type="domain" description="Sigma-54 factor interaction" evidence="7">
    <location>
        <begin position="139"/>
        <end position="367"/>
    </location>
</feature>
<dbReference type="PROSITE" id="PS50045">
    <property type="entry name" value="SIGMA54_INTERACT_4"/>
    <property type="match status" value="1"/>
</dbReference>
<dbReference type="InterPro" id="IPR009057">
    <property type="entry name" value="Homeodomain-like_sf"/>
</dbReference>
<dbReference type="SUPFAM" id="SSF52172">
    <property type="entry name" value="CheY-like"/>
    <property type="match status" value="1"/>
</dbReference>
<keyword evidence="6" id="KW-0597">Phosphoprotein</keyword>
<dbReference type="FunFam" id="3.40.50.300:FF:000006">
    <property type="entry name" value="DNA-binding transcriptional regulator NtrC"/>
    <property type="match status" value="1"/>
</dbReference>
<dbReference type="PROSITE" id="PS00676">
    <property type="entry name" value="SIGMA54_INTERACT_2"/>
    <property type="match status" value="1"/>
</dbReference>
<keyword evidence="1" id="KW-0547">Nucleotide-binding</keyword>
<dbReference type="InterPro" id="IPR025944">
    <property type="entry name" value="Sigma_54_int_dom_CS"/>
</dbReference>
<evidence type="ECO:0000313" key="9">
    <source>
        <dbReference type="EMBL" id="ALV86326.1"/>
    </source>
</evidence>
<reference evidence="9" key="1">
    <citation type="submission" date="2015-10" db="EMBL/GenBank/DDBJ databases">
        <title>Biosynthesis of SCL-MCL polyhydroxyalkanoates by metagenomic clones in Pseudomonas putida.</title>
        <authorList>
            <person name="Cheng J."/>
            <person name="Charles T.C."/>
        </authorList>
    </citation>
    <scope>NUCLEOTIDE SEQUENCE</scope>
</reference>
<dbReference type="SUPFAM" id="SSF46689">
    <property type="entry name" value="Homeodomain-like"/>
    <property type="match status" value="1"/>
</dbReference>
<dbReference type="Pfam" id="PF00158">
    <property type="entry name" value="Sigma54_activat"/>
    <property type="match status" value="1"/>
</dbReference>
<dbReference type="InterPro" id="IPR025943">
    <property type="entry name" value="Sigma_54_int_dom_ATP-bd_2"/>
</dbReference>
<keyword evidence="2" id="KW-0067">ATP-binding</keyword>
<dbReference type="SUPFAM" id="SSF52540">
    <property type="entry name" value="P-loop containing nucleoside triphosphate hydrolases"/>
    <property type="match status" value="1"/>
</dbReference>
<dbReference type="InterPro" id="IPR002197">
    <property type="entry name" value="HTH_Fis"/>
</dbReference>
<dbReference type="GO" id="GO:0000160">
    <property type="term" value="P:phosphorelay signal transduction system"/>
    <property type="evidence" value="ECO:0007669"/>
    <property type="project" value="InterPro"/>
</dbReference>
<accession>A0A0U3SYM9</accession>
<dbReference type="Gene3D" id="3.40.50.2300">
    <property type="match status" value="1"/>
</dbReference>
<dbReference type="InterPro" id="IPR058031">
    <property type="entry name" value="AAA_lid_NorR"/>
</dbReference>
<dbReference type="AlphaFoldDB" id="A0A0U3SYM9"/>
<proteinExistence type="predicted"/>
<evidence type="ECO:0000256" key="4">
    <source>
        <dbReference type="ARBA" id="ARBA00023125"/>
    </source>
</evidence>
<dbReference type="EMBL" id="KT944257">
    <property type="protein sequence ID" value="ALV86326.1"/>
    <property type="molecule type" value="Genomic_DNA"/>
</dbReference>
<evidence type="ECO:0000259" key="7">
    <source>
        <dbReference type="PROSITE" id="PS50045"/>
    </source>
</evidence>
<evidence type="ECO:0000256" key="2">
    <source>
        <dbReference type="ARBA" id="ARBA00022840"/>
    </source>
</evidence>
<dbReference type="InterPro" id="IPR002078">
    <property type="entry name" value="Sigma_54_int"/>
</dbReference>
<dbReference type="PANTHER" id="PTHR32071:SF117">
    <property type="entry name" value="PTS-DEPENDENT DIHYDROXYACETONE KINASE OPERON REGULATORY PROTEIN-RELATED"/>
    <property type="match status" value="1"/>
</dbReference>
<dbReference type="GO" id="GO:0043565">
    <property type="term" value="F:sequence-specific DNA binding"/>
    <property type="evidence" value="ECO:0007669"/>
    <property type="project" value="InterPro"/>
</dbReference>
<dbReference type="CDD" id="cd00009">
    <property type="entry name" value="AAA"/>
    <property type="match status" value="1"/>
</dbReference>
<dbReference type="SMART" id="SM00448">
    <property type="entry name" value="REC"/>
    <property type="match status" value="1"/>
</dbReference>
<dbReference type="PROSITE" id="PS00688">
    <property type="entry name" value="SIGMA54_INTERACT_3"/>
    <property type="match status" value="1"/>
</dbReference>
<dbReference type="InterPro" id="IPR027417">
    <property type="entry name" value="P-loop_NTPase"/>
</dbReference>
<dbReference type="SMART" id="SM00382">
    <property type="entry name" value="AAA"/>
    <property type="match status" value="1"/>
</dbReference>
<dbReference type="Pfam" id="PF02954">
    <property type="entry name" value="HTH_8"/>
    <property type="match status" value="1"/>
</dbReference>
<dbReference type="GO" id="GO:0006355">
    <property type="term" value="P:regulation of DNA-templated transcription"/>
    <property type="evidence" value="ECO:0007669"/>
    <property type="project" value="InterPro"/>
</dbReference>
<keyword evidence="4" id="KW-0238">DNA-binding</keyword>
<dbReference type="PROSITE" id="PS50110">
    <property type="entry name" value="RESPONSE_REGULATORY"/>
    <property type="match status" value="1"/>
</dbReference>
<evidence type="ECO:0000256" key="3">
    <source>
        <dbReference type="ARBA" id="ARBA00023015"/>
    </source>
</evidence>
<protein>
    <submittedName>
        <fullName evidence="9">Fis family transcriptional regulator</fullName>
    </submittedName>
</protein>
<dbReference type="Pfam" id="PF00072">
    <property type="entry name" value="Response_reg"/>
    <property type="match status" value="1"/>
</dbReference>
<dbReference type="GO" id="GO:0005524">
    <property type="term" value="F:ATP binding"/>
    <property type="evidence" value="ECO:0007669"/>
    <property type="project" value="UniProtKB-KW"/>
</dbReference>
<dbReference type="Gene3D" id="1.10.8.60">
    <property type="match status" value="1"/>
</dbReference>
<dbReference type="Gene3D" id="1.10.10.60">
    <property type="entry name" value="Homeodomain-like"/>
    <property type="match status" value="1"/>
</dbReference>
<evidence type="ECO:0000256" key="6">
    <source>
        <dbReference type="PROSITE-ProRule" id="PRU00169"/>
    </source>
</evidence>
<keyword evidence="5" id="KW-0804">Transcription</keyword>
<dbReference type="Pfam" id="PF25601">
    <property type="entry name" value="AAA_lid_14"/>
    <property type="match status" value="1"/>
</dbReference>
<dbReference type="InterPro" id="IPR025662">
    <property type="entry name" value="Sigma_54_int_dom_ATP-bd_1"/>
</dbReference>
<dbReference type="PANTHER" id="PTHR32071">
    <property type="entry name" value="TRANSCRIPTIONAL REGULATORY PROTEIN"/>
    <property type="match status" value="1"/>
</dbReference>
<dbReference type="CDD" id="cd00156">
    <property type="entry name" value="REC"/>
    <property type="match status" value="1"/>
</dbReference>
<dbReference type="Gene3D" id="3.40.50.300">
    <property type="entry name" value="P-loop containing nucleotide triphosphate hydrolases"/>
    <property type="match status" value="1"/>
</dbReference>
<keyword evidence="3" id="KW-0805">Transcription regulation</keyword>
<dbReference type="PROSITE" id="PS00675">
    <property type="entry name" value="SIGMA54_INTERACT_1"/>
    <property type="match status" value="1"/>
</dbReference>
<evidence type="ECO:0000256" key="1">
    <source>
        <dbReference type="ARBA" id="ARBA00022741"/>
    </source>
</evidence>